<dbReference type="OrthoDB" id="7721587at2"/>
<dbReference type="EMBL" id="CP020772">
    <property type="protein sequence ID" value="ARI78226.1"/>
    <property type="molecule type" value="Genomic_DNA"/>
</dbReference>
<gene>
    <name evidence="2" type="ORF">HM131_15815</name>
</gene>
<dbReference type="RefSeq" id="WP_085030685.1">
    <property type="nucleotide sequence ID" value="NZ_CP020772.1"/>
</dbReference>
<organism evidence="2 3">
    <name type="scientific">Halobacillus mangrovi</name>
    <dbReference type="NCBI Taxonomy" id="402384"/>
    <lineage>
        <taxon>Bacteria</taxon>
        <taxon>Bacillati</taxon>
        <taxon>Bacillota</taxon>
        <taxon>Bacilli</taxon>
        <taxon>Bacillales</taxon>
        <taxon>Bacillaceae</taxon>
        <taxon>Halobacillus</taxon>
    </lineage>
</organism>
<feature type="transmembrane region" description="Helical" evidence="1">
    <location>
        <begin position="6"/>
        <end position="22"/>
    </location>
</feature>
<dbReference type="Proteomes" id="UP000192527">
    <property type="component" value="Chromosome"/>
</dbReference>
<name>A0A1W5ZY02_9BACI</name>
<keyword evidence="3" id="KW-1185">Reference proteome</keyword>
<evidence type="ECO:0000313" key="2">
    <source>
        <dbReference type="EMBL" id="ARI78226.1"/>
    </source>
</evidence>
<keyword evidence="1" id="KW-0812">Transmembrane</keyword>
<sequence length="245" mass="27099">MNKALVTAGIVTSVVIIMTILIKNGINDSQDEEASCHDRFCSFEDLKQVYQEDEDWEIQTRDASSNKLLVSAIHGGGIERVTSQVADHIAGDRYNFYTFKGKLSSGNFDNLHITSTHFDEPAVLRMVSAVDHHISIHGTKGEVPKTLLGGLNKDLKELIATSLEQNGFTVEEAPEDLDGDHPKNIVNLSKTGQGVQLELTTAQRKAFFKNGKIDYSSRSDPSNQTAAFDHYVKAIQSAIEEYEEI</sequence>
<dbReference type="Pfam" id="PF05908">
    <property type="entry name" value="Gamma_PGA_hydro"/>
    <property type="match status" value="1"/>
</dbReference>
<dbReference type="KEGG" id="hmn:HM131_15815"/>
<keyword evidence="1" id="KW-0472">Membrane</keyword>
<evidence type="ECO:0008006" key="4">
    <source>
        <dbReference type="Google" id="ProtNLM"/>
    </source>
</evidence>
<protein>
    <recommendedName>
        <fullName evidence="4">Replication protein</fullName>
    </recommendedName>
</protein>
<dbReference type="InterPro" id="IPR038128">
    <property type="entry name" value="Gamma_PGA_hydro_sf"/>
</dbReference>
<dbReference type="Gene3D" id="3.40.630.100">
    <property type="entry name" value="Poly-gamma-glutamate hydrolase, zinc-binding motif"/>
    <property type="match status" value="1"/>
</dbReference>
<reference evidence="2 3" key="1">
    <citation type="submission" date="2017-04" db="EMBL/GenBank/DDBJ databases">
        <title>The whole genome sequencing and assembly of Halobacillus mangrovi strain.</title>
        <authorList>
            <person name="Lee S.-J."/>
            <person name="Park M.-K."/>
            <person name="Kim J.-Y."/>
            <person name="Lee Y.-J."/>
            <person name="Yi H."/>
            <person name="Bahn Y.-S."/>
            <person name="Kim J.F."/>
            <person name="Lee D.-W."/>
        </authorList>
    </citation>
    <scope>NUCLEOTIDE SEQUENCE [LARGE SCALE GENOMIC DNA]</scope>
    <source>
        <strain evidence="2 3">KTB 131</strain>
    </source>
</reference>
<dbReference type="AlphaFoldDB" id="A0A1W5ZY02"/>
<accession>A0A1W5ZY02</accession>
<evidence type="ECO:0000313" key="3">
    <source>
        <dbReference type="Proteomes" id="UP000192527"/>
    </source>
</evidence>
<dbReference type="InterPro" id="IPR008585">
    <property type="entry name" value="Gamma_PGA_hydro"/>
</dbReference>
<dbReference type="STRING" id="402384.HM131_15815"/>
<proteinExistence type="predicted"/>
<keyword evidence="1" id="KW-1133">Transmembrane helix</keyword>
<evidence type="ECO:0000256" key="1">
    <source>
        <dbReference type="SAM" id="Phobius"/>
    </source>
</evidence>